<evidence type="ECO:0000256" key="1">
    <source>
        <dbReference type="SAM" id="MobiDB-lite"/>
    </source>
</evidence>
<protein>
    <submittedName>
        <fullName evidence="2">Uncharacterized protein</fullName>
    </submittedName>
</protein>
<feature type="compositionally biased region" description="Basic and acidic residues" evidence="1">
    <location>
        <begin position="37"/>
        <end position="47"/>
    </location>
</feature>
<dbReference type="AlphaFoldDB" id="A0A397TH81"/>
<gene>
    <name evidence="2" type="ORF">C1645_816128</name>
</gene>
<feature type="region of interest" description="Disordered" evidence="1">
    <location>
        <begin position="33"/>
        <end position="80"/>
    </location>
</feature>
<comment type="caution">
    <text evidence="2">The sequence shown here is derived from an EMBL/GenBank/DDBJ whole genome shotgun (WGS) entry which is preliminary data.</text>
</comment>
<sequence length="80" mass="9132">MFQDENEGSDIELEYYDHNGTIITLYNQCSKLSNSPKNKDESLDNVKKYVSTPRLPQSENVSLQYSNNESELSTKSPMPP</sequence>
<dbReference type="EMBL" id="QKYT01000054">
    <property type="protein sequence ID" value="RIA95835.1"/>
    <property type="molecule type" value="Genomic_DNA"/>
</dbReference>
<dbReference type="Proteomes" id="UP000265703">
    <property type="component" value="Unassembled WGS sequence"/>
</dbReference>
<evidence type="ECO:0000313" key="3">
    <source>
        <dbReference type="Proteomes" id="UP000265703"/>
    </source>
</evidence>
<name>A0A397TH81_9GLOM</name>
<accession>A0A397TH81</accession>
<organism evidence="2 3">
    <name type="scientific">Glomus cerebriforme</name>
    <dbReference type="NCBI Taxonomy" id="658196"/>
    <lineage>
        <taxon>Eukaryota</taxon>
        <taxon>Fungi</taxon>
        <taxon>Fungi incertae sedis</taxon>
        <taxon>Mucoromycota</taxon>
        <taxon>Glomeromycotina</taxon>
        <taxon>Glomeromycetes</taxon>
        <taxon>Glomerales</taxon>
        <taxon>Glomeraceae</taxon>
        <taxon>Glomus</taxon>
    </lineage>
</organism>
<feature type="compositionally biased region" description="Polar residues" evidence="1">
    <location>
        <begin position="54"/>
        <end position="80"/>
    </location>
</feature>
<evidence type="ECO:0000313" key="2">
    <source>
        <dbReference type="EMBL" id="RIA95835.1"/>
    </source>
</evidence>
<reference evidence="2 3" key="1">
    <citation type="submission" date="2018-06" db="EMBL/GenBank/DDBJ databases">
        <title>Comparative genomics reveals the genomic features of Rhizophagus irregularis, R. cerebriforme, R. diaphanum and Gigaspora rosea, and their symbiotic lifestyle signature.</title>
        <authorList>
            <person name="Morin E."/>
            <person name="San Clemente H."/>
            <person name="Chen E.C.H."/>
            <person name="De La Providencia I."/>
            <person name="Hainaut M."/>
            <person name="Kuo A."/>
            <person name="Kohler A."/>
            <person name="Murat C."/>
            <person name="Tang N."/>
            <person name="Roy S."/>
            <person name="Loubradou J."/>
            <person name="Henrissat B."/>
            <person name="Grigoriev I.V."/>
            <person name="Corradi N."/>
            <person name="Roux C."/>
            <person name="Martin F.M."/>
        </authorList>
    </citation>
    <scope>NUCLEOTIDE SEQUENCE [LARGE SCALE GENOMIC DNA]</scope>
    <source>
        <strain evidence="2 3">DAOM 227022</strain>
    </source>
</reference>
<proteinExistence type="predicted"/>
<keyword evidence="3" id="KW-1185">Reference proteome</keyword>